<evidence type="ECO:0000313" key="9">
    <source>
        <dbReference type="Proteomes" id="UP000050833"/>
    </source>
</evidence>
<keyword evidence="6 7" id="KW-0066">ATP synthesis</keyword>
<dbReference type="EMBL" id="LLKB01000007">
    <property type="protein sequence ID" value="KQC84163.1"/>
    <property type="molecule type" value="Genomic_DNA"/>
</dbReference>
<dbReference type="RefSeq" id="WP_022013166.1">
    <property type="nucleotide sequence ID" value="NZ_DBGBRS010000187.1"/>
</dbReference>
<name>A0AAW3JMM8_9FIRM</name>
<keyword evidence="9" id="KW-1185">Reference proteome</keyword>
<evidence type="ECO:0000256" key="6">
    <source>
        <dbReference type="ARBA" id="ARBA00023310"/>
    </source>
</evidence>
<dbReference type="NCBIfam" id="NF004403">
    <property type="entry name" value="PRK05758.2-4"/>
    <property type="match status" value="1"/>
</dbReference>
<keyword evidence="5 7" id="KW-0472">Membrane</keyword>
<dbReference type="GO" id="GO:0005886">
    <property type="term" value="C:plasma membrane"/>
    <property type="evidence" value="ECO:0007669"/>
    <property type="project" value="UniProtKB-SubCell"/>
</dbReference>
<dbReference type="AlphaFoldDB" id="A0AAW3JMM8"/>
<accession>A0AAW3JMM8</accession>
<dbReference type="Proteomes" id="UP000050833">
    <property type="component" value="Unassembled WGS sequence"/>
</dbReference>
<dbReference type="HAMAP" id="MF_01416">
    <property type="entry name" value="ATP_synth_delta_bact"/>
    <property type="match status" value="1"/>
</dbReference>
<dbReference type="GO" id="GO:0046933">
    <property type="term" value="F:proton-transporting ATP synthase activity, rotational mechanism"/>
    <property type="evidence" value="ECO:0007669"/>
    <property type="project" value="UniProtKB-UniRule"/>
</dbReference>
<evidence type="ECO:0000313" key="8">
    <source>
        <dbReference type="EMBL" id="KQC84163.1"/>
    </source>
</evidence>
<dbReference type="Gene3D" id="1.10.520.20">
    <property type="entry name" value="N-terminal domain of the delta subunit of the F1F0-ATP synthase"/>
    <property type="match status" value="1"/>
</dbReference>
<evidence type="ECO:0000256" key="4">
    <source>
        <dbReference type="ARBA" id="ARBA00023065"/>
    </source>
</evidence>
<comment type="subcellular location">
    <subcellularLocation>
        <location evidence="7">Cell membrane</location>
        <topology evidence="7">Peripheral membrane protein</topology>
    </subcellularLocation>
    <subcellularLocation>
        <location evidence="1">Membrane</location>
    </subcellularLocation>
</comment>
<dbReference type="NCBIfam" id="TIGR01145">
    <property type="entry name" value="ATP_synt_delta"/>
    <property type="match status" value="1"/>
</dbReference>
<dbReference type="InterPro" id="IPR000711">
    <property type="entry name" value="ATPase_OSCP/dsu"/>
</dbReference>
<comment type="function">
    <text evidence="7">F(1)F(0) ATP synthase produces ATP from ADP in the presence of a proton or sodium gradient. F-type ATPases consist of two structural domains, F(1) containing the extramembraneous catalytic core and F(0) containing the membrane proton channel, linked together by a central stalk and a peripheral stalk. During catalysis, ATP synthesis in the catalytic domain of F(1) is coupled via a rotary mechanism of the central stalk subunits to proton translocation.</text>
</comment>
<dbReference type="Pfam" id="PF00213">
    <property type="entry name" value="OSCP"/>
    <property type="match status" value="1"/>
</dbReference>
<comment type="caution">
    <text evidence="8">The sequence shown here is derived from an EMBL/GenBank/DDBJ whole genome shotgun (WGS) entry which is preliminary data.</text>
</comment>
<dbReference type="InterPro" id="IPR026015">
    <property type="entry name" value="ATP_synth_OSCP/delta_N_sf"/>
</dbReference>
<reference evidence="8 9" key="1">
    <citation type="submission" date="2015-10" db="EMBL/GenBank/DDBJ databases">
        <title>Butyribacter intestini gen. nov., sp. nov., a butyric acid-producing bacterium of the family Lachnospiraceae isolated from the human faeces.</title>
        <authorList>
            <person name="Zou Y."/>
            <person name="Xue W."/>
            <person name="Luo G."/>
            <person name="Lv M."/>
        </authorList>
    </citation>
    <scope>NUCLEOTIDE SEQUENCE [LARGE SCALE GENOMIC DNA]</scope>
    <source>
        <strain evidence="8 9">TF01-11</strain>
    </source>
</reference>
<evidence type="ECO:0000256" key="2">
    <source>
        <dbReference type="ARBA" id="ARBA00022448"/>
    </source>
</evidence>
<keyword evidence="4 7" id="KW-0406">Ion transport</keyword>
<dbReference type="PRINTS" id="PR00125">
    <property type="entry name" value="ATPASEDELTA"/>
</dbReference>
<gene>
    <name evidence="7" type="primary">atpH</name>
    <name evidence="8" type="ORF">APZ18_14790</name>
</gene>
<protein>
    <recommendedName>
        <fullName evidence="7">ATP synthase subunit delta</fullName>
    </recommendedName>
    <alternativeName>
        <fullName evidence="7">ATP synthase F(1) sector subunit delta</fullName>
    </alternativeName>
    <alternativeName>
        <fullName evidence="7">F-type ATPase subunit delta</fullName>
        <shortName evidence="7">F-ATPase subunit delta</shortName>
    </alternativeName>
</protein>
<proteinExistence type="inferred from homology"/>
<keyword evidence="3 7" id="KW-0375">Hydrogen ion transport</keyword>
<evidence type="ECO:0000256" key="1">
    <source>
        <dbReference type="ARBA" id="ARBA00004370"/>
    </source>
</evidence>
<dbReference type="GO" id="GO:0045259">
    <property type="term" value="C:proton-transporting ATP synthase complex"/>
    <property type="evidence" value="ECO:0007669"/>
    <property type="project" value="UniProtKB-KW"/>
</dbReference>
<keyword evidence="7" id="KW-0139">CF(1)</keyword>
<organism evidence="8 9">
    <name type="scientific">Butyribacter intestini</name>
    <dbReference type="NCBI Taxonomy" id="1703332"/>
    <lineage>
        <taxon>Bacteria</taxon>
        <taxon>Bacillati</taxon>
        <taxon>Bacillota</taxon>
        <taxon>Clostridia</taxon>
        <taxon>Lachnospirales</taxon>
        <taxon>Lachnospiraceae</taxon>
        <taxon>Butyribacter</taxon>
    </lineage>
</organism>
<keyword evidence="2 7" id="KW-0813">Transport</keyword>
<evidence type="ECO:0000256" key="5">
    <source>
        <dbReference type="ARBA" id="ARBA00023136"/>
    </source>
</evidence>
<dbReference type="PANTHER" id="PTHR11910">
    <property type="entry name" value="ATP SYNTHASE DELTA CHAIN"/>
    <property type="match status" value="1"/>
</dbReference>
<dbReference type="SUPFAM" id="SSF47928">
    <property type="entry name" value="N-terminal domain of the delta subunit of the F1F0-ATP synthase"/>
    <property type="match status" value="1"/>
</dbReference>
<comment type="function">
    <text evidence="7">This protein is part of the stalk that links CF(0) to CF(1). It either transmits conformational changes from CF(0) to CF(1) or is implicated in proton conduction.</text>
</comment>
<sequence length="183" mass="20675">MAKLISKTYGDALFEVAAEEDKLESHLEEVEAVLDVLKENEEYIKIIGYPRIPVEEKKAMIESAFKDKVSDDMVGFLTVIVEKGRFSKIEEILNYFVERVHEAEKIGTAEIKSAVELSEAQKKAVEDKLLTTTQYKKIIAKYSVDESLIGGMVIRIGDRIVDSSVKTKLETMARELSKVRLSN</sequence>
<comment type="similarity">
    <text evidence="7">Belongs to the ATPase delta chain family.</text>
</comment>
<keyword evidence="7" id="KW-1003">Cell membrane</keyword>
<evidence type="ECO:0000256" key="7">
    <source>
        <dbReference type="HAMAP-Rule" id="MF_01416"/>
    </source>
</evidence>
<evidence type="ECO:0000256" key="3">
    <source>
        <dbReference type="ARBA" id="ARBA00022781"/>
    </source>
</evidence>